<keyword evidence="6 7" id="KW-0472">Membrane</keyword>
<feature type="transmembrane region" description="Helical" evidence="7">
    <location>
        <begin position="340"/>
        <end position="364"/>
    </location>
</feature>
<feature type="transmembrane region" description="Helical" evidence="7">
    <location>
        <begin position="286"/>
        <end position="308"/>
    </location>
</feature>
<evidence type="ECO:0000256" key="6">
    <source>
        <dbReference type="ARBA" id="ARBA00023136"/>
    </source>
</evidence>
<name>X1R9T8_9ZZZZ</name>
<evidence type="ECO:0000256" key="4">
    <source>
        <dbReference type="ARBA" id="ARBA00022692"/>
    </source>
</evidence>
<gene>
    <name evidence="9" type="ORF">S12H4_16286</name>
</gene>
<dbReference type="InterPro" id="IPR004681">
    <property type="entry name" value="TRAP_DctM"/>
</dbReference>
<dbReference type="GO" id="GO:0022857">
    <property type="term" value="F:transmembrane transporter activity"/>
    <property type="evidence" value="ECO:0007669"/>
    <property type="project" value="TreeGrafter"/>
</dbReference>
<evidence type="ECO:0000256" key="5">
    <source>
        <dbReference type="ARBA" id="ARBA00022989"/>
    </source>
</evidence>
<evidence type="ECO:0000256" key="7">
    <source>
        <dbReference type="SAM" id="Phobius"/>
    </source>
</evidence>
<feature type="non-terminal residue" evidence="9">
    <location>
        <position position="1"/>
    </location>
</feature>
<keyword evidence="4 7" id="KW-0812">Transmembrane</keyword>
<keyword evidence="3" id="KW-0997">Cell inner membrane</keyword>
<feature type="transmembrane region" description="Helical" evidence="7">
    <location>
        <begin position="153"/>
        <end position="174"/>
    </location>
</feature>
<organism evidence="9">
    <name type="scientific">marine sediment metagenome</name>
    <dbReference type="NCBI Taxonomy" id="412755"/>
    <lineage>
        <taxon>unclassified sequences</taxon>
        <taxon>metagenomes</taxon>
        <taxon>ecological metagenomes</taxon>
    </lineage>
</organism>
<keyword evidence="2" id="KW-1003">Cell membrane</keyword>
<feature type="domain" description="TRAP C4-dicarboxylate transport system permease DctM subunit" evidence="8">
    <location>
        <begin position="3"/>
        <end position="364"/>
    </location>
</feature>
<feature type="transmembrane region" description="Helical" evidence="7">
    <location>
        <begin position="30"/>
        <end position="53"/>
    </location>
</feature>
<evidence type="ECO:0000256" key="2">
    <source>
        <dbReference type="ARBA" id="ARBA00022475"/>
    </source>
</evidence>
<dbReference type="InterPro" id="IPR010656">
    <property type="entry name" value="DctM"/>
</dbReference>
<feature type="transmembrane region" description="Helical" evidence="7">
    <location>
        <begin position="73"/>
        <end position="102"/>
    </location>
</feature>
<sequence>LGISGFCGLMFTVGPDFALAIMQTLPYSVVANYTWAVLPLFVLMGTLAASAGLTMDLFRAANMWLSRLRGGLYLAVIAGSAGFAAASGSTVVNAVVFTRLALPEMLKYKYSRSLSLGCICAAGTFAAMIPPSLTMVIYAIITEQSIGKLLLAGVIPGIISAILYAVLILTLVRFKPSLAPAIPDERFSLMDRIRSLKGVWGIALLILLVLGGIYSGLFPPSGAGAVGAFGTFAIALFKLGPKKSWLMEGLRNSAAVACTIFTILIGGLIFSRLLVITGVITEFTQFVTTHIHTAAGIMVAFSLMYIIMGCYLDTASMMIITLPFVFPVIVQYGINPIWFGIIFVKVIEISVITPPVGLNLYAVMSGAGKDANFRDLVFG</sequence>
<evidence type="ECO:0000256" key="1">
    <source>
        <dbReference type="ARBA" id="ARBA00004429"/>
    </source>
</evidence>
<accession>X1R9T8</accession>
<protein>
    <recommendedName>
        <fullName evidence="8">TRAP C4-dicarboxylate transport system permease DctM subunit domain-containing protein</fullName>
    </recommendedName>
</protein>
<dbReference type="GO" id="GO:0005886">
    <property type="term" value="C:plasma membrane"/>
    <property type="evidence" value="ECO:0007669"/>
    <property type="project" value="UniProtKB-SubCell"/>
</dbReference>
<feature type="transmembrane region" description="Helical" evidence="7">
    <location>
        <begin position="195"/>
        <end position="217"/>
    </location>
</feature>
<dbReference type="AlphaFoldDB" id="X1R9T8"/>
<dbReference type="PANTHER" id="PTHR33362">
    <property type="entry name" value="SIALIC ACID TRAP TRANSPORTER PERMEASE PROTEIN SIAT-RELATED"/>
    <property type="match status" value="1"/>
</dbReference>
<dbReference type="PANTHER" id="PTHR33362:SF5">
    <property type="entry name" value="C4-DICARBOXYLATE TRAP TRANSPORTER LARGE PERMEASE PROTEIN DCTM"/>
    <property type="match status" value="1"/>
</dbReference>
<comment type="caution">
    <text evidence="9">The sequence shown here is derived from an EMBL/GenBank/DDBJ whole genome shotgun (WGS) entry which is preliminary data.</text>
</comment>
<evidence type="ECO:0000256" key="3">
    <source>
        <dbReference type="ARBA" id="ARBA00022519"/>
    </source>
</evidence>
<feature type="transmembrane region" description="Helical" evidence="7">
    <location>
        <begin position="315"/>
        <end position="334"/>
    </location>
</feature>
<dbReference type="EMBL" id="BARW01007868">
    <property type="protein sequence ID" value="GAI77328.1"/>
    <property type="molecule type" value="Genomic_DNA"/>
</dbReference>
<feature type="transmembrane region" description="Helical" evidence="7">
    <location>
        <begin position="223"/>
        <end position="241"/>
    </location>
</feature>
<comment type="subcellular location">
    <subcellularLocation>
        <location evidence="1">Cell inner membrane</location>
        <topology evidence="1">Multi-pass membrane protein</topology>
    </subcellularLocation>
</comment>
<feature type="non-terminal residue" evidence="9">
    <location>
        <position position="379"/>
    </location>
</feature>
<keyword evidence="5 7" id="KW-1133">Transmembrane helix</keyword>
<feature type="transmembrane region" description="Helical" evidence="7">
    <location>
        <begin position="114"/>
        <end position="141"/>
    </location>
</feature>
<feature type="transmembrane region" description="Helical" evidence="7">
    <location>
        <begin position="253"/>
        <end position="280"/>
    </location>
</feature>
<proteinExistence type="predicted"/>
<evidence type="ECO:0000313" key="9">
    <source>
        <dbReference type="EMBL" id="GAI77328.1"/>
    </source>
</evidence>
<dbReference type="Pfam" id="PF06808">
    <property type="entry name" value="DctM"/>
    <property type="match status" value="1"/>
</dbReference>
<reference evidence="9" key="1">
    <citation type="journal article" date="2014" name="Front. Microbiol.">
        <title>High frequency of phylogenetically diverse reductive dehalogenase-homologous genes in deep subseafloor sedimentary metagenomes.</title>
        <authorList>
            <person name="Kawai M."/>
            <person name="Futagami T."/>
            <person name="Toyoda A."/>
            <person name="Takaki Y."/>
            <person name="Nishi S."/>
            <person name="Hori S."/>
            <person name="Arai W."/>
            <person name="Tsubouchi T."/>
            <person name="Morono Y."/>
            <person name="Uchiyama I."/>
            <person name="Ito T."/>
            <person name="Fujiyama A."/>
            <person name="Inagaki F."/>
            <person name="Takami H."/>
        </authorList>
    </citation>
    <scope>NUCLEOTIDE SEQUENCE</scope>
    <source>
        <strain evidence="9">Expedition CK06-06</strain>
    </source>
</reference>
<evidence type="ECO:0000259" key="8">
    <source>
        <dbReference type="Pfam" id="PF06808"/>
    </source>
</evidence>